<sequence>MIEYLFLLKITKELCEFLDDDGENDDFTNRDYKHQYIDSYEPSDEQIKNFIRTIEKINKEK</sequence>
<protein>
    <submittedName>
        <fullName evidence="1">Uncharacterized protein</fullName>
    </submittedName>
</protein>
<name>A0A9N7ASH3_MYCCC</name>
<proteinExistence type="predicted"/>
<evidence type="ECO:0000313" key="2">
    <source>
        <dbReference type="Proteomes" id="UP000031910"/>
    </source>
</evidence>
<accession>A0A9N7ASH3</accession>
<evidence type="ECO:0000313" key="1">
    <source>
        <dbReference type="EMBL" id="AJK51318.1"/>
    </source>
</evidence>
<keyword evidence="2" id="KW-1185">Reference proteome</keyword>
<dbReference type="EMBL" id="CP006959">
    <property type="protein sequence ID" value="AJK51318.1"/>
    <property type="molecule type" value="Genomic_DNA"/>
</dbReference>
<organism evidence="1 2">
    <name type="scientific">Mycoplasma capricolum subsp. capripneumoniae 87001</name>
    <dbReference type="NCBI Taxonomy" id="1124992"/>
    <lineage>
        <taxon>Bacteria</taxon>
        <taxon>Bacillati</taxon>
        <taxon>Mycoplasmatota</taxon>
        <taxon>Mollicutes</taxon>
        <taxon>Mycoplasmataceae</taxon>
        <taxon>Mycoplasma</taxon>
    </lineage>
</organism>
<dbReference type="RefSeq" id="WP_042620250.1">
    <property type="nucleotide sequence ID" value="NZ_CP006959.1"/>
</dbReference>
<dbReference type="Proteomes" id="UP000031910">
    <property type="component" value="Chromosome"/>
</dbReference>
<dbReference type="AlphaFoldDB" id="A0A9N7ASH3"/>
<reference evidence="1 2" key="1">
    <citation type="submission" date="2013-12" db="EMBL/GenBank/DDBJ databases">
        <authorList>
            <person name="Wang R."/>
            <person name="Li Y."/>
            <person name="Zheng H."/>
            <person name="Xin J."/>
        </authorList>
    </citation>
    <scope>NUCLEOTIDE SEQUENCE [LARGE SCALE GENOMIC DNA]</scope>
    <source>
        <strain evidence="1 2">87001</strain>
    </source>
</reference>
<dbReference type="KEGG" id="mcai:MCCG_0341"/>
<gene>
    <name evidence="1" type="ORF">MCCG_0341</name>
</gene>